<dbReference type="InterPro" id="IPR001451">
    <property type="entry name" value="Hexapep"/>
</dbReference>
<gene>
    <name evidence="5" type="ORF">ABXZ32_11750</name>
</gene>
<protein>
    <submittedName>
        <fullName evidence="5">Acyltransferase</fullName>
        <ecNumber evidence="5">2.3.1.-</ecNumber>
    </submittedName>
</protein>
<evidence type="ECO:0000256" key="3">
    <source>
        <dbReference type="ARBA" id="ARBA00022737"/>
    </source>
</evidence>
<dbReference type="EC" id="2.3.1.-" evidence="5"/>
<dbReference type="PANTHER" id="PTHR23416">
    <property type="entry name" value="SIALIC ACID SYNTHASE-RELATED"/>
    <property type="match status" value="1"/>
</dbReference>
<evidence type="ECO:0000256" key="1">
    <source>
        <dbReference type="ARBA" id="ARBA00007274"/>
    </source>
</evidence>
<comment type="similarity">
    <text evidence="1">Belongs to the transferase hexapeptide repeat family.</text>
</comment>
<proteinExistence type="inferred from homology"/>
<evidence type="ECO:0000313" key="5">
    <source>
        <dbReference type="EMBL" id="MET7030075.1"/>
    </source>
</evidence>
<dbReference type="InterPro" id="IPR051159">
    <property type="entry name" value="Hexapeptide_acetyltransf"/>
</dbReference>
<keyword evidence="4 5" id="KW-0012">Acyltransferase</keyword>
<dbReference type="PROSITE" id="PS00101">
    <property type="entry name" value="HEXAPEP_TRANSFERASES"/>
    <property type="match status" value="1"/>
</dbReference>
<comment type="caution">
    <text evidence="5">The sequence shown here is derived from an EMBL/GenBank/DDBJ whole genome shotgun (WGS) entry which is preliminary data.</text>
</comment>
<name>A0ABV2U018_9FLAO</name>
<keyword evidence="6" id="KW-1185">Reference proteome</keyword>
<dbReference type="PANTHER" id="PTHR23416:SF23">
    <property type="entry name" value="ACETYLTRANSFERASE C18B11.09C-RELATED"/>
    <property type="match status" value="1"/>
</dbReference>
<accession>A0ABV2U018</accession>
<dbReference type="Pfam" id="PF00132">
    <property type="entry name" value="Hexapep"/>
    <property type="match status" value="1"/>
</dbReference>
<keyword evidence="2 5" id="KW-0808">Transferase</keyword>
<dbReference type="SUPFAM" id="SSF51161">
    <property type="entry name" value="Trimeric LpxA-like enzymes"/>
    <property type="match status" value="1"/>
</dbReference>
<dbReference type="Proteomes" id="UP001549773">
    <property type="component" value="Unassembled WGS sequence"/>
</dbReference>
<dbReference type="InterPro" id="IPR018357">
    <property type="entry name" value="Hexapep_transf_CS"/>
</dbReference>
<sequence>MRKVINYKNMQHYFSLLFKGVRRSNIILNNIINNVLCKIMFYGNRVSHKNFHTNGLPYVMVAIDGNFEIGNNFRMNNNISSNPIGCIQPCIFFVDKKAKLVIGNNVNISQTTLVCHLNISIGDNVKLGGGVCIYDTDFHSLDPNLRVNAKLDQRHKVKQPININDNVFIGAHSIILKGVTIGENSIIGARSVVTKSVPANEIWGGNPAKKIKELVV</sequence>
<evidence type="ECO:0000313" key="6">
    <source>
        <dbReference type="Proteomes" id="UP001549773"/>
    </source>
</evidence>
<reference evidence="5 6" key="1">
    <citation type="submission" date="2024-07" db="EMBL/GenBank/DDBJ databases">
        <title>The genome sequence of type strain Sediminicola luteus GDMCC 1.2596T.</title>
        <authorList>
            <person name="Liu Y."/>
        </authorList>
    </citation>
    <scope>NUCLEOTIDE SEQUENCE [LARGE SCALE GENOMIC DNA]</scope>
    <source>
        <strain evidence="5 6">GDMCC 1.2596</strain>
    </source>
</reference>
<evidence type="ECO:0000256" key="2">
    <source>
        <dbReference type="ARBA" id="ARBA00022679"/>
    </source>
</evidence>
<organism evidence="5 6">
    <name type="scientific">Sediminicola luteus</name>
    <dbReference type="NCBI Taxonomy" id="319238"/>
    <lineage>
        <taxon>Bacteria</taxon>
        <taxon>Pseudomonadati</taxon>
        <taxon>Bacteroidota</taxon>
        <taxon>Flavobacteriia</taxon>
        <taxon>Flavobacteriales</taxon>
        <taxon>Flavobacteriaceae</taxon>
        <taxon>Sediminicola</taxon>
    </lineage>
</organism>
<dbReference type="InterPro" id="IPR011004">
    <property type="entry name" value="Trimer_LpxA-like_sf"/>
</dbReference>
<dbReference type="RefSeq" id="WP_354618866.1">
    <property type="nucleotide sequence ID" value="NZ_JBEWYP010000006.1"/>
</dbReference>
<dbReference type="GO" id="GO:0016746">
    <property type="term" value="F:acyltransferase activity"/>
    <property type="evidence" value="ECO:0007669"/>
    <property type="project" value="UniProtKB-KW"/>
</dbReference>
<dbReference type="EMBL" id="JBEWYP010000006">
    <property type="protein sequence ID" value="MET7030075.1"/>
    <property type="molecule type" value="Genomic_DNA"/>
</dbReference>
<dbReference type="Gene3D" id="2.160.10.10">
    <property type="entry name" value="Hexapeptide repeat proteins"/>
    <property type="match status" value="1"/>
</dbReference>
<dbReference type="CDD" id="cd04647">
    <property type="entry name" value="LbH_MAT_like"/>
    <property type="match status" value="1"/>
</dbReference>
<evidence type="ECO:0000256" key="4">
    <source>
        <dbReference type="ARBA" id="ARBA00023315"/>
    </source>
</evidence>
<keyword evidence="3" id="KW-0677">Repeat</keyword>